<evidence type="ECO:0000256" key="1">
    <source>
        <dbReference type="SAM" id="SignalP"/>
    </source>
</evidence>
<feature type="chain" id="PRO_5014168128" description="DUF4252 domain-containing protein" evidence="1">
    <location>
        <begin position="23"/>
        <end position="164"/>
    </location>
</feature>
<dbReference type="Proteomes" id="UP000236654">
    <property type="component" value="Unassembled WGS sequence"/>
</dbReference>
<evidence type="ECO:0000313" key="2">
    <source>
        <dbReference type="EMBL" id="PKR81064.1"/>
    </source>
</evidence>
<proteinExistence type="predicted"/>
<sequence length="164" mass="19216">MKKSIYLLLFFALTACTTSNQSNEEIILFNNIGFKINNHEKEIKPSIQIKENYLAKISNKKNQIPLFKIIKGKNHHIFIGLPVATSLENLHKNNLMEDAIKLENKFDKHHYDFNQFQNQDTLLTEYTRLLNNNLIYILAVTTNKELSDSLFTFEKLSDRIKKIE</sequence>
<comment type="caution">
    <text evidence="2">The sequence shown here is derived from an EMBL/GenBank/DDBJ whole genome shotgun (WGS) entry which is preliminary data.</text>
</comment>
<dbReference type="RefSeq" id="WP_101334024.1">
    <property type="nucleotide sequence ID" value="NZ_PJNI01000005.1"/>
</dbReference>
<gene>
    <name evidence="2" type="ORF">CW751_05630</name>
</gene>
<dbReference type="AlphaFoldDB" id="A0A2I0R3A2"/>
<dbReference type="EMBL" id="PJNI01000005">
    <property type="protein sequence ID" value="PKR81064.1"/>
    <property type="molecule type" value="Genomic_DNA"/>
</dbReference>
<reference evidence="2 3" key="1">
    <citation type="submission" date="2017-12" db="EMBL/GenBank/DDBJ databases">
        <title>The draft genome sequence of Brumimicrobium saltpan LHR20.</title>
        <authorList>
            <person name="Do Z.-J."/>
            <person name="Luo H.-R."/>
        </authorList>
    </citation>
    <scope>NUCLEOTIDE SEQUENCE [LARGE SCALE GENOMIC DNA]</scope>
    <source>
        <strain evidence="2 3">LHR20</strain>
    </source>
</reference>
<keyword evidence="3" id="KW-1185">Reference proteome</keyword>
<name>A0A2I0R3A2_9FLAO</name>
<feature type="signal peptide" evidence="1">
    <location>
        <begin position="1"/>
        <end position="22"/>
    </location>
</feature>
<evidence type="ECO:0008006" key="4">
    <source>
        <dbReference type="Google" id="ProtNLM"/>
    </source>
</evidence>
<dbReference type="PROSITE" id="PS51257">
    <property type="entry name" value="PROKAR_LIPOPROTEIN"/>
    <property type="match status" value="1"/>
</dbReference>
<organism evidence="2 3">
    <name type="scientific">Brumimicrobium salinarum</name>
    <dbReference type="NCBI Taxonomy" id="2058658"/>
    <lineage>
        <taxon>Bacteria</taxon>
        <taxon>Pseudomonadati</taxon>
        <taxon>Bacteroidota</taxon>
        <taxon>Flavobacteriia</taxon>
        <taxon>Flavobacteriales</taxon>
        <taxon>Crocinitomicaceae</taxon>
        <taxon>Brumimicrobium</taxon>
    </lineage>
</organism>
<dbReference type="OrthoDB" id="1467811at2"/>
<keyword evidence="1" id="KW-0732">Signal</keyword>
<accession>A0A2I0R3A2</accession>
<protein>
    <recommendedName>
        <fullName evidence="4">DUF4252 domain-containing protein</fullName>
    </recommendedName>
</protein>
<evidence type="ECO:0000313" key="3">
    <source>
        <dbReference type="Proteomes" id="UP000236654"/>
    </source>
</evidence>